<dbReference type="EMBL" id="JACJIQ010000015">
    <property type="protein sequence ID" value="MBA9078746.1"/>
    <property type="molecule type" value="Genomic_DNA"/>
</dbReference>
<reference evidence="2 3" key="1">
    <citation type="submission" date="2020-08" db="EMBL/GenBank/DDBJ databases">
        <title>Genomic Encyclopedia of Type Strains, Phase IV (KMG-IV): sequencing the most valuable type-strain genomes for metagenomic binning, comparative biology and taxonomic classification.</title>
        <authorList>
            <person name="Goeker M."/>
        </authorList>
    </citation>
    <scope>NUCLEOTIDE SEQUENCE [LARGE SCALE GENOMIC DNA]</scope>
    <source>
        <strain evidence="2 3">DSM 29854</strain>
    </source>
</reference>
<protein>
    <recommendedName>
        <fullName evidence="4">Carboxypeptidase regulatory-like domain-containing protein</fullName>
    </recommendedName>
</protein>
<comment type="caution">
    <text evidence="2">The sequence shown here is derived from an EMBL/GenBank/DDBJ whole genome shotgun (WGS) entry which is preliminary data.</text>
</comment>
<feature type="signal peptide" evidence="1">
    <location>
        <begin position="1"/>
        <end position="23"/>
    </location>
</feature>
<keyword evidence="1" id="KW-0732">Signal</keyword>
<dbReference type="Gene3D" id="2.60.40.1120">
    <property type="entry name" value="Carboxypeptidase-like, regulatory domain"/>
    <property type="match status" value="1"/>
</dbReference>
<evidence type="ECO:0000313" key="2">
    <source>
        <dbReference type="EMBL" id="MBA9078746.1"/>
    </source>
</evidence>
<feature type="chain" id="PRO_5032385132" description="Carboxypeptidase regulatory-like domain-containing protein" evidence="1">
    <location>
        <begin position="24"/>
        <end position="99"/>
    </location>
</feature>
<dbReference type="AlphaFoldDB" id="A0A839GVH4"/>
<proteinExistence type="predicted"/>
<dbReference type="Proteomes" id="UP000563094">
    <property type="component" value="Unassembled WGS sequence"/>
</dbReference>
<name>A0A839GVH4_9BACT</name>
<dbReference type="SUPFAM" id="SSF49478">
    <property type="entry name" value="Cna protein B-type domain"/>
    <property type="match status" value="1"/>
</dbReference>
<accession>A0A839GVH4</accession>
<keyword evidence="3" id="KW-1185">Reference proteome</keyword>
<gene>
    <name evidence="2" type="ORF">FHS90_003476</name>
</gene>
<dbReference type="Pfam" id="PF13620">
    <property type="entry name" value="CarboxypepD_reg"/>
    <property type="match status" value="1"/>
</dbReference>
<organism evidence="2 3">
    <name type="scientific">Rufibacter quisquiliarum</name>
    <dbReference type="NCBI Taxonomy" id="1549639"/>
    <lineage>
        <taxon>Bacteria</taxon>
        <taxon>Pseudomonadati</taxon>
        <taxon>Bacteroidota</taxon>
        <taxon>Cytophagia</taxon>
        <taxon>Cytophagales</taxon>
        <taxon>Hymenobacteraceae</taxon>
        <taxon>Rufibacter</taxon>
    </lineage>
</organism>
<evidence type="ECO:0008006" key="4">
    <source>
        <dbReference type="Google" id="ProtNLM"/>
    </source>
</evidence>
<sequence>MKKRALFLLGLLCLCLCLPGSGAAQVTPQAPAAVAAPGTISGALVDSLSGKPIEYATVALVAKGSSAAVGGTLTNTQGQFFFQKIALGQYTLVFSFLGT</sequence>
<evidence type="ECO:0000256" key="1">
    <source>
        <dbReference type="SAM" id="SignalP"/>
    </source>
</evidence>
<evidence type="ECO:0000313" key="3">
    <source>
        <dbReference type="Proteomes" id="UP000563094"/>
    </source>
</evidence>
<dbReference type="RefSeq" id="WP_182513869.1">
    <property type="nucleotide sequence ID" value="NZ_JACJIQ010000015.1"/>
</dbReference>